<feature type="signal peptide" evidence="10">
    <location>
        <begin position="1"/>
        <end position="21"/>
    </location>
</feature>
<evidence type="ECO:0000259" key="11">
    <source>
        <dbReference type="PROSITE" id="PS51007"/>
    </source>
</evidence>
<keyword evidence="2 8" id="KW-0853">WD repeat</keyword>
<dbReference type="AlphaFoldDB" id="A0A1I5A6P3"/>
<dbReference type="CDD" id="cd00200">
    <property type="entry name" value="WD40"/>
    <property type="match status" value="1"/>
</dbReference>
<dbReference type="Gene3D" id="1.10.760.10">
    <property type="entry name" value="Cytochrome c-like domain"/>
    <property type="match status" value="1"/>
</dbReference>
<dbReference type="SMART" id="SM00320">
    <property type="entry name" value="WD40"/>
    <property type="match status" value="7"/>
</dbReference>
<dbReference type="Pfam" id="PF00400">
    <property type="entry name" value="WD40"/>
    <property type="match status" value="5"/>
</dbReference>
<evidence type="ECO:0000256" key="9">
    <source>
        <dbReference type="PROSITE-ProRule" id="PRU00433"/>
    </source>
</evidence>
<sequence length="439" mass="47791">MRALAIALWCLGLAAMTPPLAAQEFTTLKGHGGPIMGLAVNDQTGQVASASFDNSVGLWQGRAPHWLEGHRAAVISLEYLDETRLVSGGDDFALMIWDMQTGTQTRLEGHKGKIAALDISPDGQWIASASWDGSIGIWPLAGGAPRFLTGHDAAVTDVMFGQTGALLYSSSSDGTVREWHWQEPQVRPRVVINQGFGVNRIILGPDDTWLAYGAVDGATRVIRPETGATLADFTLDRRPILALAHDPGRGQLAAGDGHGYIMVIDTDDWQIERDFRAMQRGPVWALQFSPDGEMIYAGGLNDVVYGWPVALLSEYDPAVASEHSFLRAPREMGNGERQFMRKCSICHALTPPPSRKAGPTLYGVFGRPAGTVPGYAYSEILTGSDIIWSDDTIDALFDLGPDHYIPGSKMPMQRITAAQDRQDMIDYLRDATAKQENRE</sequence>
<keyword evidence="5" id="KW-0677">Repeat</keyword>
<feature type="chain" id="PRO_5011493370" evidence="10">
    <location>
        <begin position="22"/>
        <end position="439"/>
    </location>
</feature>
<dbReference type="PANTHER" id="PTHR22847">
    <property type="entry name" value="WD40 REPEAT PROTEIN"/>
    <property type="match status" value="1"/>
</dbReference>
<feature type="repeat" description="WD" evidence="8">
    <location>
        <begin position="28"/>
        <end position="60"/>
    </location>
</feature>
<dbReference type="InterPro" id="IPR002327">
    <property type="entry name" value="Cyt_c_1A/1B"/>
</dbReference>
<dbReference type="EMBL" id="FOVP01000005">
    <property type="protein sequence ID" value="SFN58068.1"/>
    <property type="molecule type" value="Genomic_DNA"/>
</dbReference>
<feature type="domain" description="Cytochrome c" evidence="11">
    <location>
        <begin position="330"/>
        <end position="432"/>
    </location>
</feature>
<evidence type="ECO:0000256" key="1">
    <source>
        <dbReference type="ARBA" id="ARBA00022448"/>
    </source>
</evidence>
<evidence type="ECO:0000313" key="13">
    <source>
        <dbReference type="Proteomes" id="UP000198599"/>
    </source>
</evidence>
<keyword evidence="7 9" id="KW-0408">Iron</keyword>
<dbReference type="SUPFAM" id="SSF46626">
    <property type="entry name" value="Cytochrome c"/>
    <property type="match status" value="1"/>
</dbReference>
<dbReference type="Proteomes" id="UP000198599">
    <property type="component" value="Unassembled WGS sequence"/>
</dbReference>
<evidence type="ECO:0000313" key="12">
    <source>
        <dbReference type="EMBL" id="SFN58068.1"/>
    </source>
</evidence>
<reference evidence="13" key="1">
    <citation type="submission" date="2016-10" db="EMBL/GenBank/DDBJ databases">
        <authorList>
            <person name="Varghese N."/>
            <person name="Submissions S."/>
        </authorList>
    </citation>
    <scope>NUCLEOTIDE SEQUENCE [LARGE SCALE GENOMIC DNA]</scope>
    <source>
        <strain evidence="13">DSM 28463</strain>
    </source>
</reference>
<dbReference type="InterPro" id="IPR001680">
    <property type="entry name" value="WD40_rpt"/>
</dbReference>
<organism evidence="12 13">
    <name type="scientific">Roseovarius lutimaris</name>
    <dbReference type="NCBI Taxonomy" id="1005928"/>
    <lineage>
        <taxon>Bacteria</taxon>
        <taxon>Pseudomonadati</taxon>
        <taxon>Pseudomonadota</taxon>
        <taxon>Alphaproteobacteria</taxon>
        <taxon>Rhodobacterales</taxon>
        <taxon>Roseobacteraceae</taxon>
        <taxon>Roseovarius</taxon>
    </lineage>
</organism>
<dbReference type="STRING" id="1005928.SAMN04487859_105107"/>
<dbReference type="InterPro" id="IPR036322">
    <property type="entry name" value="WD40_repeat_dom_sf"/>
</dbReference>
<keyword evidence="6" id="KW-0249">Electron transport</keyword>
<dbReference type="GO" id="GO:0046872">
    <property type="term" value="F:metal ion binding"/>
    <property type="evidence" value="ECO:0007669"/>
    <property type="project" value="UniProtKB-KW"/>
</dbReference>
<dbReference type="InterPro" id="IPR015943">
    <property type="entry name" value="WD40/YVTN_repeat-like_dom_sf"/>
</dbReference>
<name>A0A1I5A6P3_9RHOB</name>
<feature type="repeat" description="WD" evidence="8">
    <location>
        <begin position="148"/>
        <end position="179"/>
    </location>
</feature>
<keyword evidence="3 9" id="KW-0349">Heme</keyword>
<dbReference type="RefSeq" id="WP_092835705.1">
    <property type="nucleotide sequence ID" value="NZ_FOVP01000005.1"/>
</dbReference>
<evidence type="ECO:0000256" key="2">
    <source>
        <dbReference type="ARBA" id="ARBA00022574"/>
    </source>
</evidence>
<evidence type="ECO:0000256" key="4">
    <source>
        <dbReference type="ARBA" id="ARBA00022723"/>
    </source>
</evidence>
<dbReference type="PROSITE" id="PS00678">
    <property type="entry name" value="WD_REPEATS_1"/>
    <property type="match status" value="1"/>
</dbReference>
<dbReference type="OrthoDB" id="9805828at2"/>
<dbReference type="Pfam" id="PF00034">
    <property type="entry name" value="Cytochrom_C"/>
    <property type="match status" value="1"/>
</dbReference>
<dbReference type="PROSITE" id="PS50294">
    <property type="entry name" value="WD_REPEATS_REGION"/>
    <property type="match status" value="4"/>
</dbReference>
<dbReference type="SUPFAM" id="SSF50978">
    <property type="entry name" value="WD40 repeat-like"/>
    <property type="match status" value="1"/>
</dbReference>
<feature type="repeat" description="WD" evidence="8">
    <location>
        <begin position="67"/>
        <end position="107"/>
    </location>
</feature>
<evidence type="ECO:0000256" key="3">
    <source>
        <dbReference type="ARBA" id="ARBA00022617"/>
    </source>
</evidence>
<evidence type="ECO:0000256" key="5">
    <source>
        <dbReference type="ARBA" id="ARBA00022737"/>
    </source>
</evidence>
<dbReference type="Gene3D" id="2.130.10.10">
    <property type="entry name" value="YVTN repeat-like/Quinoprotein amine dehydrogenase"/>
    <property type="match status" value="2"/>
</dbReference>
<dbReference type="GO" id="GO:0020037">
    <property type="term" value="F:heme binding"/>
    <property type="evidence" value="ECO:0007669"/>
    <property type="project" value="InterPro"/>
</dbReference>
<evidence type="ECO:0000256" key="8">
    <source>
        <dbReference type="PROSITE-ProRule" id="PRU00221"/>
    </source>
</evidence>
<dbReference type="PROSITE" id="PS51007">
    <property type="entry name" value="CYTC"/>
    <property type="match status" value="1"/>
</dbReference>
<proteinExistence type="predicted"/>
<evidence type="ECO:0000256" key="10">
    <source>
        <dbReference type="SAM" id="SignalP"/>
    </source>
</evidence>
<dbReference type="InterPro" id="IPR019775">
    <property type="entry name" value="WD40_repeat_CS"/>
</dbReference>
<dbReference type="InterPro" id="IPR036909">
    <property type="entry name" value="Cyt_c-like_dom_sf"/>
</dbReference>
<dbReference type="PRINTS" id="PR00604">
    <property type="entry name" value="CYTCHRMECIAB"/>
</dbReference>
<dbReference type="PANTHER" id="PTHR22847:SF637">
    <property type="entry name" value="WD REPEAT DOMAIN 5B"/>
    <property type="match status" value="1"/>
</dbReference>
<keyword evidence="4 9" id="KW-0479">Metal-binding</keyword>
<gene>
    <name evidence="12" type="ORF">SAMN04487859_105107</name>
</gene>
<keyword evidence="10" id="KW-0732">Signal</keyword>
<protein>
    <submittedName>
        <fullName evidence="12">Cytochrome c</fullName>
    </submittedName>
</protein>
<evidence type="ECO:0000256" key="6">
    <source>
        <dbReference type="ARBA" id="ARBA00022982"/>
    </source>
</evidence>
<accession>A0A1I5A6P3</accession>
<dbReference type="InterPro" id="IPR009056">
    <property type="entry name" value="Cyt_c-like_dom"/>
</dbReference>
<dbReference type="GO" id="GO:0009055">
    <property type="term" value="F:electron transfer activity"/>
    <property type="evidence" value="ECO:0007669"/>
    <property type="project" value="InterPro"/>
</dbReference>
<keyword evidence="1" id="KW-0813">Transport</keyword>
<feature type="repeat" description="WD" evidence="8">
    <location>
        <begin position="107"/>
        <end position="138"/>
    </location>
</feature>
<dbReference type="PROSITE" id="PS50082">
    <property type="entry name" value="WD_REPEATS_2"/>
    <property type="match status" value="4"/>
</dbReference>
<keyword evidence="13" id="KW-1185">Reference proteome</keyword>
<evidence type="ECO:0000256" key="7">
    <source>
        <dbReference type="ARBA" id="ARBA00023004"/>
    </source>
</evidence>